<organism evidence="1 2">
    <name type="scientific">Babesia bigemina</name>
    <dbReference type="NCBI Taxonomy" id="5866"/>
    <lineage>
        <taxon>Eukaryota</taxon>
        <taxon>Sar</taxon>
        <taxon>Alveolata</taxon>
        <taxon>Apicomplexa</taxon>
        <taxon>Aconoidasida</taxon>
        <taxon>Piroplasmida</taxon>
        <taxon>Babesiidae</taxon>
        <taxon>Babesia</taxon>
    </lineage>
</organism>
<dbReference type="OMA" id="TITNHVY"/>
<evidence type="ECO:0008006" key="3">
    <source>
        <dbReference type="Google" id="ProtNLM"/>
    </source>
</evidence>
<evidence type="ECO:0000313" key="2">
    <source>
        <dbReference type="Proteomes" id="UP000033188"/>
    </source>
</evidence>
<gene>
    <name evidence="1" type="ORF">BBBOND_0105800</name>
</gene>
<reference evidence="2" key="1">
    <citation type="journal article" date="2014" name="Nucleic Acids Res.">
        <title>The evolutionary dynamics of variant antigen genes in Babesia reveal a history of genomic innovation underlying host-parasite interaction.</title>
        <authorList>
            <person name="Jackson A.P."/>
            <person name="Otto T.D."/>
            <person name="Darby A."/>
            <person name="Ramaprasad A."/>
            <person name="Xia D."/>
            <person name="Echaide I.E."/>
            <person name="Farber M."/>
            <person name="Gahlot S."/>
            <person name="Gamble J."/>
            <person name="Gupta D."/>
            <person name="Gupta Y."/>
            <person name="Jackson L."/>
            <person name="Malandrin L."/>
            <person name="Malas T.B."/>
            <person name="Moussa E."/>
            <person name="Nair M."/>
            <person name="Reid A.J."/>
            <person name="Sanders M."/>
            <person name="Sharma J."/>
            <person name="Tracey A."/>
            <person name="Quail M.A."/>
            <person name="Weir W."/>
            <person name="Wastling J.M."/>
            <person name="Hall N."/>
            <person name="Willadsen P."/>
            <person name="Lingelbach K."/>
            <person name="Shiels B."/>
            <person name="Tait A."/>
            <person name="Berriman M."/>
            <person name="Allred D.R."/>
            <person name="Pain A."/>
        </authorList>
    </citation>
    <scope>NUCLEOTIDE SEQUENCE [LARGE SCALE GENOMIC DNA]</scope>
    <source>
        <strain evidence="2">Bond</strain>
    </source>
</reference>
<dbReference type="EMBL" id="LK391707">
    <property type="protein sequence ID" value="CDR94271.1"/>
    <property type="molecule type" value="Genomic_DNA"/>
</dbReference>
<name>A0A061D0B5_BABBI</name>
<dbReference type="OrthoDB" id="434697at2759"/>
<dbReference type="Proteomes" id="UP000033188">
    <property type="component" value="Chromosome 1"/>
</dbReference>
<sequence length="511" mass="57079">MWTRQVSKVTLVYKAAVLAAKNRLPLCRYLNRCFVTSRSQERAEKAVRSVEQLCLEQRNCAETAQRASATFHNGSNDMSDLQIVRGMNAFANVGFANQVLLLVLSERIQEICENASPIRVAHTLTLLKRMHVTHPAVIDHVMLAVKRYLHNYVAELPDIVLNCSHVGCDDADLIEMFRSQAMLHYDTLGARSIRCAEALSRFRSEQCAVLDRVMDTYLTKLENLTIKQLVYLLSATSRSSKHEASAAITGSLLSHIASESQTPDNISRLLLLQSSSGVALARVLDTIMDSMELMMDNPKYVTDTLPYHIYLLCLLERGGHRSTLAFLERSLKNPVTLLSPSSACQLLYAISIVVRHHGKQVVEDRLGVLLRHMNSCYKRLSLKQQEELYESLLFIQAYEELPGSLSHFVASKIPSRLPTMCGGGVDLQLDTIEGVSYVLFGHENVARTALVCVSESEALTVLDDLPSVSMGPRAQQYSRTLEHLFSKNHTHGCVPAISYNVSTNLSRKLVF</sequence>
<keyword evidence="2" id="KW-1185">Reference proteome</keyword>
<dbReference type="RefSeq" id="XP_012766457.1">
    <property type="nucleotide sequence ID" value="XM_012911003.1"/>
</dbReference>
<accession>A0A061D0B5</accession>
<proteinExistence type="predicted"/>
<dbReference type="KEGG" id="bbig:BBBOND_0105800"/>
<dbReference type="STRING" id="5866.A0A061D0B5"/>
<dbReference type="GeneID" id="24562812"/>
<dbReference type="AlphaFoldDB" id="A0A061D0B5"/>
<protein>
    <recommendedName>
        <fullName evidence="3">RAP domain-containing protein</fullName>
    </recommendedName>
</protein>
<dbReference type="VEuPathDB" id="PiroplasmaDB:BBBOND_0105800"/>
<evidence type="ECO:0000313" key="1">
    <source>
        <dbReference type="EMBL" id="CDR94271.1"/>
    </source>
</evidence>